<gene>
    <name evidence="2" type="ORF">HH212_15320</name>
</gene>
<dbReference type="KEGG" id="mfy:HH212_15320"/>
<keyword evidence="3" id="KW-1185">Reference proteome</keyword>
<organism evidence="2 3">
    <name type="scientific">Massilia forsythiae</name>
    <dbReference type="NCBI Taxonomy" id="2728020"/>
    <lineage>
        <taxon>Bacteria</taxon>
        <taxon>Pseudomonadati</taxon>
        <taxon>Pseudomonadota</taxon>
        <taxon>Betaproteobacteria</taxon>
        <taxon>Burkholderiales</taxon>
        <taxon>Oxalobacteraceae</taxon>
        <taxon>Telluria group</taxon>
        <taxon>Massilia</taxon>
    </lineage>
</organism>
<dbReference type="SMART" id="SM00260">
    <property type="entry name" value="CheW"/>
    <property type="match status" value="1"/>
</dbReference>
<dbReference type="GO" id="GO:0006935">
    <property type="term" value="P:chemotaxis"/>
    <property type="evidence" value="ECO:0007669"/>
    <property type="project" value="InterPro"/>
</dbReference>
<dbReference type="PROSITE" id="PS50851">
    <property type="entry name" value="CHEW"/>
    <property type="match status" value="1"/>
</dbReference>
<protein>
    <submittedName>
        <fullName evidence="2">Chemotaxis protein CheW</fullName>
    </submittedName>
</protein>
<dbReference type="GO" id="GO:0007165">
    <property type="term" value="P:signal transduction"/>
    <property type="evidence" value="ECO:0007669"/>
    <property type="project" value="InterPro"/>
</dbReference>
<name>A0A7Z2VYG9_9BURK</name>
<accession>A0A7Z2VYG9</accession>
<dbReference type="AlphaFoldDB" id="A0A7Z2VYG9"/>
<dbReference type="EMBL" id="CP051685">
    <property type="protein sequence ID" value="QJE01235.1"/>
    <property type="molecule type" value="Genomic_DNA"/>
</dbReference>
<dbReference type="InterPro" id="IPR036061">
    <property type="entry name" value="CheW-like_dom_sf"/>
</dbReference>
<dbReference type="Gene3D" id="2.40.50.180">
    <property type="entry name" value="CheA-289, Domain 4"/>
    <property type="match status" value="1"/>
</dbReference>
<sequence length="493" mass="49138">MAACEAPAVQLAEAVVGAVRIGIPAAAVLQAIPAPPPEAVLPRRRGALCGVVEHDSGLVPVVDLARWVEVGAAAPGAAAPGAAAHARVLVLRDGLRSIGLRVDAVGGLVDLAPGQLTRLHHDEDEEEVFHSVARAPDGGAVLSVLDVGRLADLAQAWHRADGAPGQSTGAAAAVAADTGSAADAPRHPYAVLQAGAMRLGVPAADLAEIIPMPALERFGTGAGGAAYCLWRGRHLAVLAADALAPDATTDAAADAQGEAPLLAVIVHAGLALGLPVHAALELRAFGAATVPCAGGIGATLFDEEGRAVRLLDTARLFARFPEAALSRDGALQGTQHAPRGAAQAANAVAYIVFEADGHGALPIDTVEEVLALPPAVAAAPRLPAAMAWRGGSIALADLRPDAGVRPGAPGHVLVVRGAHGPAAYVATRLHVMVPAGAGRLYRMGVGSRAVEFIATGEGTQQASYRIVDPAAAAVADVAAVAAAAATATAARAA</sequence>
<reference evidence="2 3" key="1">
    <citation type="submission" date="2020-04" db="EMBL/GenBank/DDBJ databases">
        <title>Genome sequencing of novel species.</title>
        <authorList>
            <person name="Heo J."/>
            <person name="Kim S.-J."/>
            <person name="Kim J.-S."/>
            <person name="Hong S.-B."/>
            <person name="Kwon S.-W."/>
        </authorList>
    </citation>
    <scope>NUCLEOTIDE SEQUENCE [LARGE SCALE GENOMIC DNA]</scope>
    <source>
        <strain evidence="2 3">GN2-R2</strain>
    </source>
</reference>
<evidence type="ECO:0000259" key="1">
    <source>
        <dbReference type="PROSITE" id="PS50851"/>
    </source>
</evidence>
<dbReference type="InterPro" id="IPR002545">
    <property type="entry name" value="CheW-lke_dom"/>
</dbReference>
<dbReference type="Proteomes" id="UP000502415">
    <property type="component" value="Chromosome"/>
</dbReference>
<feature type="domain" description="CheW-like" evidence="1">
    <location>
        <begin position="8"/>
        <end position="156"/>
    </location>
</feature>
<dbReference type="Pfam" id="PF01584">
    <property type="entry name" value="CheW"/>
    <property type="match status" value="1"/>
</dbReference>
<evidence type="ECO:0000313" key="3">
    <source>
        <dbReference type="Proteomes" id="UP000502415"/>
    </source>
</evidence>
<proteinExistence type="predicted"/>
<evidence type="ECO:0000313" key="2">
    <source>
        <dbReference type="EMBL" id="QJE01235.1"/>
    </source>
</evidence>
<dbReference type="RefSeq" id="WP_170203263.1">
    <property type="nucleotide sequence ID" value="NZ_CP051685.1"/>
</dbReference>
<dbReference type="SUPFAM" id="SSF50341">
    <property type="entry name" value="CheW-like"/>
    <property type="match status" value="1"/>
</dbReference>